<organism evidence="2 3">
    <name type="scientific">Mesoflavibacter profundi</name>
    <dbReference type="NCBI Taxonomy" id="2708110"/>
    <lineage>
        <taxon>Bacteria</taxon>
        <taxon>Pseudomonadati</taxon>
        <taxon>Bacteroidota</taxon>
        <taxon>Flavobacteriia</taxon>
        <taxon>Flavobacteriales</taxon>
        <taxon>Flavobacteriaceae</taxon>
        <taxon>Mesoflavibacter</taxon>
    </lineage>
</organism>
<keyword evidence="3" id="KW-1185">Reference proteome</keyword>
<feature type="signal peptide" evidence="1">
    <location>
        <begin position="1"/>
        <end position="19"/>
    </location>
</feature>
<evidence type="ECO:0000313" key="3">
    <source>
        <dbReference type="Proteomes" id="UP001149142"/>
    </source>
</evidence>
<reference evidence="2" key="1">
    <citation type="submission" date="2022-11" db="EMBL/GenBank/DDBJ databases">
        <title>Refractory cell wall polysaccharides provide important carbon source for microbial heterotrophs in the hadal ocean.</title>
        <authorList>
            <person name="Zhu X."/>
        </authorList>
    </citation>
    <scope>NUCLEOTIDE SEQUENCE</scope>
    <source>
        <strain evidence="2">MTRN7</strain>
    </source>
</reference>
<protein>
    <submittedName>
        <fullName evidence="2">Uncharacterized protein</fullName>
    </submittedName>
</protein>
<feature type="chain" id="PRO_5047057641" evidence="1">
    <location>
        <begin position="20"/>
        <end position="112"/>
    </location>
</feature>
<proteinExistence type="predicted"/>
<sequence length="112" mass="12875">MKTKFITAIIALFAAISFGFYNPFTNQTVTGVYQGEEDFNYQFSVTQNGKSSTMTFHYVNDEVLDKYDLDTEDFIGETFAITFEKSIEVYEDEDGNEEESEVLTILDLKLKE</sequence>
<name>A0ABT4S0B9_9FLAO</name>
<keyword evidence="1" id="KW-0732">Signal</keyword>
<comment type="caution">
    <text evidence="2">The sequence shown here is derived from an EMBL/GenBank/DDBJ whole genome shotgun (WGS) entry which is preliminary data.</text>
</comment>
<dbReference type="RefSeq" id="WP_106686894.1">
    <property type="nucleotide sequence ID" value="NZ_CAXQEU010000075.1"/>
</dbReference>
<dbReference type="EMBL" id="JAPFGC010000002">
    <property type="protein sequence ID" value="MDA0177528.1"/>
    <property type="molecule type" value="Genomic_DNA"/>
</dbReference>
<accession>A0ABT4S0B9</accession>
<gene>
    <name evidence="2" type="ORF">OOZ35_08505</name>
</gene>
<evidence type="ECO:0000256" key="1">
    <source>
        <dbReference type="SAM" id="SignalP"/>
    </source>
</evidence>
<dbReference type="Proteomes" id="UP001149142">
    <property type="component" value="Unassembled WGS sequence"/>
</dbReference>
<evidence type="ECO:0000313" key="2">
    <source>
        <dbReference type="EMBL" id="MDA0177528.1"/>
    </source>
</evidence>